<dbReference type="SUPFAM" id="SSF160148">
    <property type="entry name" value="CPE0013-like"/>
    <property type="match status" value="1"/>
</dbReference>
<gene>
    <name evidence="1" type="ordered locus">Clos_1139</name>
</gene>
<dbReference type="STRING" id="350688.Clos_1139"/>
<keyword evidence="2" id="KW-1185">Reference proteome</keyword>
<dbReference type="PANTHER" id="PTHR39450">
    <property type="entry name" value="MOLYBDOPTERIN OXIDOREDUCTASE, 4FE-4S CLUSTER-BINDING SUBUNIT"/>
    <property type="match status" value="1"/>
</dbReference>
<proteinExistence type="predicted"/>
<name>A8MF16_ALKOO</name>
<dbReference type="HOGENOM" id="CLU_148086_0_0_9"/>
<protein>
    <recommendedName>
        <fullName evidence="3">Zinc finger protein</fullName>
    </recommendedName>
</protein>
<dbReference type="AlphaFoldDB" id="A8MF16"/>
<sequence>MEAKDMICIVCPFGCKLKVKQNDASELGYSVEGNKCFRGKDYGIREMTNPTRALTTTVSIIDASIKRLPVRTSGTIPKGLIEDAMKEINKIEVKAPVKVGDVIIKNILDTGVDIISSRSMCQVSEEYNYLEQCLAQI</sequence>
<dbReference type="InterPro" id="IPR012460">
    <property type="entry name" value="DUF1667"/>
</dbReference>
<evidence type="ECO:0000313" key="2">
    <source>
        <dbReference type="Proteomes" id="UP000000269"/>
    </source>
</evidence>
<dbReference type="OrthoDB" id="9811531at2"/>
<evidence type="ECO:0000313" key="1">
    <source>
        <dbReference type="EMBL" id="ABW18685.1"/>
    </source>
</evidence>
<evidence type="ECO:0008006" key="3">
    <source>
        <dbReference type="Google" id="ProtNLM"/>
    </source>
</evidence>
<dbReference type="PANTHER" id="PTHR39450:SF1">
    <property type="entry name" value="DUF1667 DOMAIN-CONTAINING PROTEIN"/>
    <property type="match status" value="1"/>
</dbReference>
<dbReference type="RefSeq" id="WP_012158997.1">
    <property type="nucleotide sequence ID" value="NC_009922.1"/>
</dbReference>
<dbReference type="eggNOG" id="COG3862">
    <property type="taxonomic scope" value="Bacteria"/>
</dbReference>
<dbReference type="InterPro" id="IPR036593">
    <property type="entry name" value="CPE0013-like_sf"/>
</dbReference>
<dbReference type="EMBL" id="CP000853">
    <property type="protein sequence ID" value="ABW18685.1"/>
    <property type="molecule type" value="Genomic_DNA"/>
</dbReference>
<accession>A8MF16</accession>
<dbReference type="Gene3D" id="3.10.530.10">
    <property type="entry name" value="CPE0013-like"/>
    <property type="match status" value="1"/>
</dbReference>
<dbReference type="Proteomes" id="UP000000269">
    <property type="component" value="Chromosome"/>
</dbReference>
<reference evidence="2" key="1">
    <citation type="submission" date="2007-10" db="EMBL/GenBank/DDBJ databases">
        <title>Complete genome of Alkaliphilus oremlandii OhILAs.</title>
        <authorList>
            <person name="Copeland A."/>
            <person name="Lucas S."/>
            <person name="Lapidus A."/>
            <person name="Barry K."/>
            <person name="Detter J.C."/>
            <person name="Glavina del Rio T."/>
            <person name="Hammon N."/>
            <person name="Israni S."/>
            <person name="Dalin E."/>
            <person name="Tice H."/>
            <person name="Pitluck S."/>
            <person name="Chain P."/>
            <person name="Malfatti S."/>
            <person name="Shin M."/>
            <person name="Vergez L."/>
            <person name="Schmutz J."/>
            <person name="Larimer F."/>
            <person name="Land M."/>
            <person name="Hauser L."/>
            <person name="Kyrpides N."/>
            <person name="Mikhailova N."/>
            <person name="Stolz J.F."/>
            <person name="Dawson A."/>
            <person name="Fisher E."/>
            <person name="Crable B."/>
            <person name="Perera E."/>
            <person name="Lisak J."/>
            <person name="Ranganathan M."/>
            <person name="Basu P."/>
            <person name="Richardson P."/>
        </authorList>
    </citation>
    <scope>NUCLEOTIDE SEQUENCE [LARGE SCALE GENOMIC DNA]</scope>
    <source>
        <strain evidence="2">OhILAs</strain>
    </source>
</reference>
<dbReference type="Pfam" id="PF07892">
    <property type="entry name" value="DUF1667"/>
    <property type="match status" value="1"/>
</dbReference>
<organism evidence="1 2">
    <name type="scientific">Alkaliphilus oremlandii (strain OhILAs)</name>
    <name type="common">Clostridium oremlandii (strain OhILAs)</name>
    <dbReference type="NCBI Taxonomy" id="350688"/>
    <lineage>
        <taxon>Bacteria</taxon>
        <taxon>Bacillati</taxon>
        <taxon>Bacillota</taxon>
        <taxon>Clostridia</taxon>
        <taxon>Peptostreptococcales</taxon>
        <taxon>Natronincolaceae</taxon>
        <taxon>Alkaliphilus</taxon>
    </lineage>
</organism>
<dbReference type="KEGG" id="aoe:Clos_1139"/>